<dbReference type="GO" id="GO:0016491">
    <property type="term" value="F:oxidoreductase activity"/>
    <property type="evidence" value="ECO:0007669"/>
    <property type="project" value="UniProtKB-KW"/>
</dbReference>
<dbReference type="Pfam" id="PF13447">
    <property type="entry name" value="Multi-haem_cyto"/>
    <property type="match status" value="1"/>
</dbReference>
<dbReference type="RefSeq" id="WP_068550010.1">
    <property type="nucleotide sequence ID" value="NZ_AP013035.1"/>
</dbReference>
<dbReference type="EMBL" id="AP013035">
    <property type="protein sequence ID" value="BAT72016.1"/>
    <property type="molecule type" value="Genomic_DNA"/>
</dbReference>
<reference evidence="4" key="1">
    <citation type="journal article" date="2018" name="Science">
        <title>A primordial and reversible TCA cycle in a facultatively chemolithoautotrophic thermophile.</title>
        <authorList>
            <person name="Nunoura T."/>
            <person name="Chikaraishi Y."/>
            <person name="Izaki R."/>
            <person name="Suwa T."/>
            <person name="Sato T."/>
            <person name="Harada T."/>
            <person name="Mori K."/>
            <person name="Kato Y."/>
            <person name="Miyazaki M."/>
            <person name="Shimamura S."/>
            <person name="Yanagawa K."/>
            <person name="Shuto A."/>
            <person name="Ohkouchi N."/>
            <person name="Fujita N."/>
            <person name="Takaki Y."/>
            <person name="Atomi H."/>
            <person name="Takai K."/>
        </authorList>
    </citation>
    <scope>NUCLEOTIDE SEQUENCE [LARGE SCALE GENOMIC DNA]</scope>
    <source>
        <strain evidence="4">DSM 17441 / JCM 13301 / NBRC 103674 / ABI70S6</strain>
    </source>
</reference>
<dbReference type="InterPro" id="IPR036280">
    <property type="entry name" value="Multihaem_cyt_sf"/>
</dbReference>
<dbReference type="STRING" id="1298851.TST_1228"/>
<dbReference type="Proteomes" id="UP000063234">
    <property type="component" value="Chromosome"/>
</dbReference>
<dbReference type="Gene3D" id="1.20.850.10">
    <property type="entry name" value="Hydroxylamine Oxidoreductase, Chain A, domain 2"/>
    <property type="match status" value="1"/>
</dbReference>
<dbReference type="KEGG" id="ttk:TST_1228"/>
<dbReference type="Gene3D" id="1.10.780.10">
    <property type="entry name" value="Hydroxylamine Oxidoreductase, Chain A, domain 1"/>
    <property type="match status" value="1"/>
</dbReference>
<evidence type="ECO:0000259" key="2">
    <source>
        <dbReference type="Pfam" id="PF13435"/>
    </source>
</evidence>
<dbReference type="PATRIC" id="fig|1298851.3.peg.1296"/>
<evidence type="ECO:0000313" key="4">
    <source>
        <dbReference type="Proteomes" id="UP000063234"/>
    </source>
</evidence>
<feature type="domain" description="Cytochrome c-552/4" evidence="2">
    <location>
        <begin position="38"/>
        <end position="75"/>
    </location>
</feature>
<dbReference type="Pfam" id="PF13435">
    <property type="entry name" value="Cytochrome_C554"/>
    <property type="match status" value="1"/>
</dbReference>
<dbReference type="EC" id="1.7.-.-" evidence="3"/>
<keyword evidence="1" id="KW-0732">Signal</keyword>
<proteinExistence type="predicted"/>
<dbReference type="PANTHER" id="PTHR35038:SF6">
    <property type="entry name" value="SURFACE LOCALIZED DECAHEME CYTOCHROME C LIPOPROTEIN"/>
    <property type="match status" value="1"/>
</dbReference>
<keyword evidence="4" id="KW-1185">Reference proteome</keyword>
<name>A0A0S3QUK6_THET7</name>
<sequence>MRKGFVLLIGLFLPLTIYAQYYPNLVKNTNLVVKRGFSKEALQCIECHTKKTPGIVLQWKQSRMAHAGVSCYDCHVVPKSSPMASQCPGVKGTNIYTSPMVSPKTCAKCHPTEVDEFTKSAHARLASRPVVEVKKLIKLQEYLEGGEFAGVPKGDPRTVAPRRVACQMCHGAKVKLGPDNKPLSDGWPGGIGTRYPDGSIGNCVSCHYRHRFSIEQARKPDTCGRCHIGPDHPDIEIYLESAHGQLYLAHGEKWRWDSAPDTWEPGDYEAPTCAVCHMSGIGDLKTTHNVGERLHWDLMHKKSEVRGTPEYLKKPFAGPERGNGVKGRQLMMKVCSNCHSSVHTKNFFEKFDDAVKLYNFYYDKVNAMLQDLKKRGLLKKDPWADGFQELYYYFWHHVGRRFRQGAAMDGPDYAHWHGIFQLFQVYKDMQDIYNWRIKHNKIEELSHVMSSAPY</sequence>
<dbReference type="SUPFAM" id="SSF48695">
    <property type="entry name" value="Multiheme cytochromes"/>
    <property type="match status" value="1"/>
</dbReference>
<evidence type="ECO:0000256" key="1">
    <source>
        <dbReference type="ARBA" id="ARBA00022729"/>
    </source>
</evidence>
<protein>
    <submittedName>
        <fullName evidence="3">Hydroxylamine oxidase</fullName>
        <ecNumber evidence="3">1.7.-.-</ecNumber>
    </submittedName>
</protein>
<dbReference type="OrthoDB" id="9814800at2"/>
<keyword evidence="3" id="KW-0560">Oxidoreductase</keyword>
<dbReference type="InterPro" id="IPR023155">
    <property type="entry name" value="Cyt_c-552/4"/>
</dbReference>
<dbReference type="PANTHER" id="PTHR35038">
    <property type="entry name" value="DISSIMILATORY SULFITE REDUCTASE SIRA"/>
    <property type="match status" value="1"/>
</dbReference>
<dbReference type="InterPro" id="IPR051829">
    <property type="entry name" value="Multiheme_Cytochr_ET"/>
</dbReference>
<dbReference type="AlphaFoldDB" id="A0A0S3QUK6"/>
<accession>A0A0S3QUK6</accession>
<evidence type="ECO:0000313" key="3">
    <source>
        <dbReference type="EMBL" id="BAT72016.1"/>
    </source>
</evidence>
<gene>
    <name evidence="3" type="ORF">TST_1228</name>
</gene>
<organism evidence="3 4">
    <name type="scientific">Thermosulfidibacter takaii (strain DSM 17441 / JCM 13301 / NBRC 103674 / ABI70S6)</name>
    <dbReference type="NCBI Taxonomy" id="1298851"/>
    <lineage>
        <taxon>Bacteria</taxon>
        <taxon>Pseudomonadati</taxon>
        <taxon>Thermosulfidibacterota</taxon>
        <taxon>Thermosulfidibacteria</taxon>
        <taxon>Thermosulfidibacterales</taxon>
        <taxon>Thermosulfidibacteraceae</taxon>
    </lineage>
</organism>